<feature type="chain" id="PRO_5014808962" description="Secreted protein" evidence="1">
    <location>
        <begin position="31"/>
        <end position="90"/>
    </location>
</feature>
<proteinExistence type="predicted"/>
<reference evidence="2 3" key="1">
    <citation type="submission" date="2018-01" db="EMBL/GenBank/DDBJ databases">
        <title>Draft genome sequence of Streptomyces sp. 13K301.</title>
        <authorList>
            <person name="Sahin N."/>
            <person name="Saygin H."/>
            <person name="Ay H."/>
        </authorList>
    </citation>
    <scope>NUCLEOTIDE SEQUENCE [LARGE SCALE GENOMIC DNA]</scope>
    <source>
        <strain evidence="2 3">13K301</strain>
    </source>
</reference>
<sequence>MVRRRWAAAVGLVACLLTLLHAITPGLADAARSAVPVLTADATRPGAVVSAGAETAEEPCPCEQEPSGRQLAARVPRAAATGVGPVMTGA</sequence>
<keyword evidence="1" id="KW-0732">Signal</keyword>
<feature type="signal peptide" evidence="1">
    <location>
        <begin position="1"/>
        <end position="30"/>
    </location>
</feature>
<feature type="non-terminal residue" evidence="2">
    <location>
        <position position="90"/>
    </location>
</feature>
<evidence type="ECO:0000256" key="1">
    <source>
        <dbReference type="SAM" id="SignalP"/>
    </source>
</evidence>
<protein>
    <recommendedName>
        <fullName evidence="4">Secreted protein</fullName>
    </recommendedName>
</protein>
<evidence type="ECO:0008006" key="4">
    <source>
        <dbReference type="Google" id="ProtNLM"/>
    </source>
</evidence>
<keyword evidence="3" id="KW-1185">Reference proteome</keyword>
<dbReference type="AlphaFoldDB" id="A0A2N8TFA1"/>
<organism evidence="2 3">
    <name type="scientific">Streptomyces cahuitamycinicus</name>
    <dbReference type="NCBI Taxonomy" id="2070367"/>
    <lineage>
        <taxon>Bacteria</taxon>
        <taxon>Bacillati</taxon>
        <taxon>Actinomycetota</taxon>
        <taxon>Actinomycetes</taxon>
        <taxon>Kitasatosporales</taxon>
        <taxon>Streptomycetaceae</taxon>
        <taxon>Streptomyces</taxon>
    </lineage>
</organism>
<dbReference type="EMBL" id="POUC01000411">
    <property type="protein sequence ID" value="PNG17720.1"/>
    <property type="molecule type" value="Genomic_DNA"/>
</dbReference>
<name>A0A2N8TFA1_9ACTN</name>
<dbReference type="Proteomes" id="UP000235943">
    <property type="component" value="Unassembled WGS sequence"/>
</dbReference>
<gene>
    <name evidence="2" type="ORF">C1J00_34970</name>
</gene>
<comment type="caution">
    <text evidence="2">The sequence shown here is derived from an EMBL/GenBank/DDBJ whole genome shotgun (WGS) entry which is preliminary data.</text>
</comment>
<accession>A0A2N8TFA1</accession>
<evidence type="ECO:0000313" key="3">
    <source>
        <dbReference type="Proteomes" id="UP000235943"/>
    </source>
</evidence>
<evidence type="ECO:0000313" key="2">
    <source>
        <dbReference type="EMBL" id="PNG17720.1"/>
    </source>
</evidence>